<feature type="transmembrane region" description="Helical" evidence="2">
    <location>
        <begin position="146"/>
        <end position="168"/>
    </location>
</feature>
<evidence type="ECO:0000313" key="3">
    <source>
        <dbReference type="EMBL" id="ODM95825.1"/>
    </source>
</evidence>
<dbReference type="EMBL" id="LJIJ01000615">
    <property type="protein sequence ID" value="ODM95825.1"/>
    <property type="molecule type" value="Genomic_DNA"/>
</dbReference>
<proteinExistence type="predicted"/>
<feature type="transmembrane region" description="Helical" evidence="2">
    <location>
        <begin position="112"/>
        <end position="131"/>
    </location>
</feature>
<keyword evidence="2" id="KW-0812">Transmembrane</keyword>
<feature type="region of interest" description="Disordered" evidence="1">
    <location>
        <begin position="1"/>
        <end position="44"/>
    </location>
</feature>
<comment type="caution">
    <text evidence="3">The sequence shown here is derived from an EMBL/GenBank/DDBJ whole genome shotgun (WGS) entry which is preliminary data.</text>
</comment>
<gene>
    <name evidence="3" type="ORF">Ocin01_10858</name>
</gene>
<evidence type="ECO:0000256" key="1">
    <source>
        <dbReference type="SAM" id="MobiDB-lite"/>
    </source>
</evidence>
<feature type="compositionally biased region" description="Polar residues" evidence="1">
    <location>
        <begin position="1"/>
        <end position="18"/>
    </location>
</feature>
<protein>
    <submittedName>
        <fullName evidence="3">Uncharacterized protein</fullName>
    </submittedName>
</protein>
<reference evidence="3 4" key="1">
    <citation type="journal article" date="2016" name="Genome Biol. Evol.">
        <title>Gene Family Evolution Reflects Adaptation to Soil Environmental Stressors in the Genome of the Collembolan Orchesella cincta.</title>
        <authorList>
            <person name="Faddeeva-Vakhrusheva A."/>
            <person name="Derks M.F."/>
            <person name="Anvar S.Y."/>
            <person name="Agamennone V."/>
            <person name="Suring W."/>
            <person name="Smit S."/>
            <person name="van Straalen N.M."/>
            <person name="Roelofs D."/>
        </authorList>
    </citation>
    <scope>NUCLEOTIDE SEQUENCE [LARGE SCALE GENOMIC DNA]</scope>
    <source>
        <tissue evidence="3">Mixed pool</tissue>
    </source>
</reference>
<organism evidence="3 4">
    <name type="scientific">Orchesella cincta</name>
    <name type="common">Springtail</name>
    <name type="synonym">Podura cincta</name>
    <dbReference type="NCBI Taxonomy" id="48709"/>
    <lineage>
        <taxon>Eukaryota</taxon>
        <taxon>Metazoa</taxon>
        <taxon>Ecdysozoa</taxon>
        <taxon>Arthropoda</taxon>
        <taxon>Hexapoda</taxon>
        <taxon>Collembola</taxon>
        <taxon>Entomobryomorpha</taxon>
        <taxon>Entomobryoidea</taxon>
        <taxon>Orchesellidae</taxon>
        <taxon>Orchesellinae</taxon>
        <taxon>Orchesella</taxon>
    </lineage>
</organism>
<accession>A0A1D2MT05</accession>
<name>A0A1D2MT05_ORCCI</name>
<feature type="transmembrane region" description="Helical" evidence="2">
    <location>
        <begin position="76"/>
        <end position="100"/>
    </location>
</feature>
<keyword evidence="4" id="KW-1185">Reference proteome</keyword>
<feature type="transmembrane region" description="Helical" evidence="2">
    <location>
        <begin position="174"/>
        <end position="193"/>
    </location>
</feature>
<dbReference type="Proteomes" id="UP000094527">
    <property type="component" value="Unassembled WGS sequence"/>
</dbReference>
<dbReference type="AlphaFoldDB" id="A0A1D2MT05"/>
<keyword evidence="2" id="KW-0472">Membrane</keyword>
<evidence type="ECO:0000313" key="4">
    <source>
        <dbReference type="Proteomes" id="UP000094527"/>
    </source>
</evidence>
<evidence type="ECO:0000256" key="2">
    <source>
        <dbReference type="SAM" id="Phobius"/>
    </source>
</evidence>
<sequence>MNTDPNLNPVPTSQTPKSANAPHPKANISSQGGGSPGAPRPFHHNENFSNGGIRMVHLLSANVPTSKAKTRSCKDIILCHLLIVMKLFQIGVINVSMFGISRIELVRECIHYSSFWTFILALTVQFFTWLVDENISFNLETKKQKLYCSGTCTIIYTLCMSYMATYLYVSFDEILVATVVVFVSAMYLGFHLYPIMFPKPPVEEAHNRNIIVTSHFGITRPLTTDARLNLGPNLVFPIPEEFSTPGEFRSSRN</sequence>
<keyword evidence="2" id="KW-1133">Transmembrane helix</keyword>